<accession>A0A8J2YTH2</accession>
<evidence type="ECO:0008006" key="4">
    <source>
        <dbReference type="Google" id="ProtNLM"/>
    </source>
</evidence>
<keyword evidence="1" id="KW-0812">Transmembrane</keyword>
<feature type="transmembrane region" description="Helical" evidence="1">
    <location>
        <begin position="328"/>
        <end position="348"/>
    </location>
</feature>
<feature type="transmembrane region" description="Helical" evidence="1">
    <location>
        <begin position="360"/>
        <end position="382"/>
    </location>
</feature>
<comment type="caution">
    <text evidence="2">The sequence shown here is derived from an EMBL/GenBank/DDBJ whole genome shotgun (WGS) entry which is preliminary data.</text>
</comment>
<keyword evidence="1" id="KW-0472">Membrane</keyword>
<sequence>MTEACSPSVGAPAPSRTPPFGSFWRRLAAWAPLMPAADYLLFRRYPVLALVLFVLIVALAALIAAGPRALHVRTAAGAGILAASLCPLIDGIGPLPVLFALAGLTLFALLAAGWFETRAGRALADLLWFGATGFFRLFRDLAVAVKACRGPGTRRRFGAWLLSWLLPAALGSIFLGLFSNANPLIEQWLRLLDPTALLRAIDGWRAFFWLGMGVLTWPFVRPRLRRRIGGAPPVTVTVEPILPEAWRRAIFGPMAILRSLVLFNGLFAIESGLDVVYLWHGTALPSDLSYAAYAHRGAYPLVVTALLAGGFLIAATRDGSAAARSRPIRLLIHLWTAQNLLLVASSILRLDLYVAAYSLTFLRFAAFIWMLLTATGLVLILVRMTLDRSNAWLVASNFAALTAVLYASSFIDFPGVIADYNVRHSREMTRSGVSLDLDYLQRLGPRTLPALDGYIRQLPASAAAGACAVRNSLAASYAVEPTGWRSWSLNRWRLDRYLADAATGGAGRTCAQIP</sequence>
<dbReference type="EMBL" id="BMJQ01000006">
    <property type="protein sequence ID" value="GGF19514.1"/>
    <property type="molecule type" value="Genomic_DNA"/>
</dbReference>
<dbReference type="AlphaFoldDB" id="A0A8J2YTH2"/>
<reference evidence="2" key="2">
    <citation type="submission" date="2020-09" db="EMBL/GenBank/DDBJ databases">
        <authorList>
            <person name="Sun Q."/>
            <person name="Zhou Y."/>
        </authorList>
    </citation>
    <scope>NUCLEOTIDE SEQUENCE</scope>
    <source>
        <strain evidence="2">CGMCC 1.15725</strain>
    </source>
</reference>
<organism evidence="2 3">
    <name type="scientific">Aliidongia dinghuensis</name>
    <dbReference type="NCBI Taxonomy" id="1867774"/>
    <lineage>
        <taxon>Bacteria</taxon>
        <taxon>Pseudomonadati</taxon>
        <taxon>Pseudomonadota</taxon>
        <taxon>Alphaproteobacteria</taxon>
        <taxon>Rhodospirillales</taxon>
        <taxon>Dongiaceae</taxon>
        <taxon>Aliidongia</taxon>
    </lineage>
</organism>
<dbReference type="InterPro" id="IPR025291">
    <property type="entry name" value="DUF4153"/>
</dbReference>
<name>A0A8J2YTH2_9PROT</name>
<proteinExistence type="predicted"/>
<keyword evidence="1" id="KW-1133">Transmembrane helix</keyword>
<feature type="transmembrane region" description="Helical" evidence="1">
    <location>
        <begin position="157"/>
        <end position="178"/>
    </location>
</feature>
<keyword evidence="3" id="KW-1185">Reference proteome</keyword>
<feature type="transmembrane region" description="Helical" evidence="1">
    <location>
        <begin position="298"/>
        <end position="316"/>
    </location>
</feature>
<gene>
    <name evidence="2" type="ORF">GCM10011611_26780</name>
</gene>
<feature type="transmembrane region" description="Helical" evidence="1">
    <location>
        <begin position="391"/>
        <end position="411"/>
    </location>
</feature>
<feature type="transmembrane region" description="Helical" evidence="1">
    <location>
        <begin position="255"/>
        <end position="278"/>
    </location>
</feature>
<reference evidence="2" key="1">
    <citation type="journal article" date="2014" name="Int. J. Syst. Evol. Microbiol.">
        <title>Complete genome sequence of Corynebacterium casei LMG S-19264T (=DSM 44701T), isolated from a smear-ripened cheese.</title>
        <authorList>
            <consortium name="US DOE Joint Genome Institute (JGI-PGF)"/>
            <person name="Walter F."/>
            <person name="Albersmeier A."/>
            <person name="Kalinowski J."/>
            <person name="Ruckert C."/>
        </authorList>
    </citation>
    <scope>NUCLEOTIDE SEQUENCE</scope>
    <source>
        <strain evidence="2">CGMCC 1.15725</strain>
    </source>
</reference>
<evidence type="ECO:0000313" key="2">
    <source>
        <dbReference type="EMBL" id="GGF19514.1"/>
    </source>
</evidence>
<evidence type="ECO:0000256" key="1">
    <source>
        <dbReference type="SAM" id="Phobius"/>
    </source>
</evidence>
<dbReference type="Pfam" id="PF13687">
    <property type="entry name" value="DUF4153"/>
    <property type="match status" value="1"/>
</dbReference>
<feature type="transmembrane region" description="Helical" evidence="1">
    <location>
        <begin position="45"/>
        <end position="64"/>
    </location>
</feature>
<feature type="transmembrane region" description="Helical" evidence="1">
    <location>
        <begin position="96"/>
        <end position="115"/>
    </location>
</feature>
<evidence type="ECO:0000313" key="3">
    <source>
        <dbReference type="Proteomes" id="UP000646365"/>
    </source>
</evidence>
<dbReference type="Proteomes" id="UP000646365">
    <property type="component" value="Unassembled WGS sequence"/>
</dbReference>
<feature type="transmembrane region" description="Helical" evidence="1">
    <location>
        <begin position="198"/>
        <end position="220"/>
    </location>
</feature>
<protein>
    <recommendedName>
        <fullName evidence="4">DUF4173 domain-containing protein</fullName>
    </recommendedName>
</protein>